<dbReference type="AlphaFoldDB" id="X0ZXC5"/>
<comment type="caution">
    <text evidence="1">The sequence shown here is derived from an EMBL/GenBank/DDBJ whole genome shotgun (WGS) entry which is preliminary data.</text>
</comment>
<dbReference type="EMBL" id="BART01001967">
    <property type="protein sequence ID" value="GAG74189.1"/>
    <property type="molecule type" value="Genomic_DNA"/>
</dbReference>
<name>X0ZXC5_9ZZZZ</name>
<dbReference type="InterPro" id="IPR029063">
    <property type="entry name" value="SAM-dependent_MTases_sf"/>
</dbReference>
<dbReference type="Gene3D" id="3.40.50.150">
    <property type="entry name" value="Vaccinia Virus protein VP39"/>
    <property type="match status" value="1"/>
</dbReference>
<evidence type="ECO:0000313" key="1">
    <source>
        <dbReference type="EMBL" id="GAG74189.1"/>
    </source>
</evidence>
<organism evidence="1">
    <name type="scientific">marine sediment metagenome</name>
    <dbReference type="NCBI Taxonomy" id="412755"/>
    <lineage>
        <taxon>unclassified sequences</taxon>
        <taxon>metagenomes</taxon>
        <taxon>ecological metagenomes</taxon>
    </lineage>
</organism>
<gene>
    <name evidence="1" type="ORF">S01H4_06398</name>
</gene>
<protein>
    <submittedName>
        <fullName evidence="1">Uncharacterized protein</fullName>
    </submittedName>
</protein>
<accession>X0ZXC5</accession>
<sequence length="71" mass="8396">MAEKLNRKWIGCDNSKYAISITLQKFLKQRVRNSRDNDFYPIELLAIKNEKTLKVFNSGFFNKTIEILRGK</sequence>
<reference evidence="1" key="1">
    <citation type="journal article" date="2014" name="Front. Microbiol.">
        <title>High frequency of phylogenetically diverse reductive dehalogenase-homologous genes in deep subseafloor sedimentary metagenomes.</title>
        <authorList>
            <person name="Kawai M."/>
            <person name="Futagami T."/>
            <person name="Toyoda A."/>
            <person name="Takaki Y."/>
            <person name="Nishi S."/>
            <person name="Hori S."/>
            <person name="Arai W."/>
            <person name="Tsubouchi T."/>
            <person name="Morono Y."/>
            <person name="Uchiyama I."/>
            <person name="Ito T."/>
            <person name="Fujiyama A."/>
            <person name="Inagaki F."/>
            <person name="Takami H."/>
        </authorList>
    </citation>
    <scope>NUCLEOTIDE SEQUENCE</scope>
    <source>
        <strain evidence="1">Expedition CK06-06</strain>
    </source>
</reference>
<proteinExistence type="predicted"/>